<dbReference type="PANTHER" id="PTHR22774">
    <property type="entry name" value="CHOREIN N-TERMINAL DOMAIN-CONTAINING PROTEIN"/>
    <property type="match status" value="1"/>
</dbReference>
<accession>A0A9P1BFP6</accession>
<dbReference type="EMBL" id="CAMXCT020000025">
    <property type="protein sequence ID" value="CAL1126018.1"/>
    <property type="molecule type" value="Genomic_DNA"/>
</dbReference>
<reference evidence="3" key="1">
    <citation type="submission" date="2022-10" db="EMBL/GenBank/DDBJ databases">
        <authorList>
            <person name="Chen Y."/>
            <person name="Dougan E. K."/>
            <person name="Chan C."/>
            <person name="Rhodes N."/>
            <person name="Thang M."/>
        </authorList>
    </citation>
    <scope>NUCLEOTIDE SEQUENCE</scope>
</reference>
<sequence length="836" mass="93184">MLETLLARYLGKFLKGFTPEHISAHLLKGSVKLKEVELDLATLEQEFLSKLPKPRALELQGVRCSSISLKVPWKRLRRKAVVLELSGLTVKLRAHSDAEWLATQEQLRKQSDPEVEMNLEEAEDAEDRKVETQLKVGLKEVIMDGLQVLLKSIQLDVSSVDLPGPLLRLSVEALQTFPCSVRGDKINQPQDVYEFCDPCARLFRLVQIDGLRLAALSHKPGAMVEVIGQVTAQVEQRRWCGFIPQHRSRRVCPFSSETSISIRLPSVALQLQLEPIMALCEVLIHLIKSGMTADNQNEVEEALSPSPEQAIWWSEAQQGSAGATGLQWREQLLRRKNVSLLSLSLTLVHCGATLCLEPKAVQLEAHDFMFTLDLISTLDAFRWRCLHELGLIEKGQEGAKMCGLQRLFGIYLGSAKLLWSTLGSADLPSTLLSLGGEPRAAPCLTFKWKDLPLHSPCESLQPMEGCVHSVKLCVNTSAIQQIIHAVKNVVMPFTQLLQPPPFAVEWCRVRVHELTVQIPQVGRLGAPATLRMPSLLLTSLEGLGQLFTSLESLPSRHVWQSSSSGHVGLPDAAMDTAGVLCACGRHLGTTRFGSGFTPLRGTGTERAWRIRQTKTRDHVPVGYNEFLDMIQAQVSAGALFSLLPSLETEMPGESLEGLQLEISPSSTSKKKSRSWLSGFKRERSKSGANEGKAPELAKEWASLQEAIRRLSRQREELQQRHLALRRSADEEMQLSRSRASEVEDELALKIALERGKQAELSAQAEEQRQLLVLRLRERQGRLHSSAQQPKFQCFWRQNSKSCTSRRIIWIGPGFRGSVSTILAPRPHDAAPLRSLR</sequence>
<feature type="coiled-coil region" evidence="1">
    <location>
        <begin position="700"/>
        <end position="745"/>
    </location>
</feature>
<dbReference type="PANTHER" id="PTHR22774:SF11">
    <property type="entry name" value="CHOREIN N-TERMINAL DOMAIN-CONTAINING PROTEIN"/>
    <property type="match status" value="1"/>
</dbReference>
<gene>
    <name evidence="3" type="ORF">C1SCF055_LOCUS1209</name>
</gene>
<reference evidence="4" key="2">
    <citation type="submission" date="2024-04" db="EMBL/GenBank/DDBJ databases">
        <authorList>
            <person name="Chen Y."/>
            <person name="Shah S."/>
            <person name="Dougan E. K."/>
            <person name="Thang M."/>
            <person name="Chan C."/>
        </authorList>
    </citation>
    <scope>NUCLEOTIDE SEQUENCE [LARGE SCALE GENOMIC DNA]</scope>
</reference>
<dbReference type="GO" id="GO:0003743">
    <property type="term" value="F:translation initiation factor activity"/>
    <property type="evidence" value="ECO:0007669"/>
    <property type="project" value="UniProtKB-KW"/>
</dbReference>
<evidence type="ECO:0000313" key="3">
    <source>
        <dbReference type="EMBL" id="CAI3972643.1"/>
    </source>
</evidence>
<evidence type="ECO:0000256" key="1">
    <source>
        <dbReference type="SAM" id="Coils"/>
    </source>
</evidence>
<comment type="caution">
    <text evidence="3">The sequence shown here is derived from an EMBL/GenBank/DDBJ whole genome shotgun (WGS) entry which is preliminary data.</text>
</comment>
<keyword evidence="5" id="KW-0396">Initiation factor</keyword>
<dbReference type="Proteomes" id="UP001152797">
    <property type="component" value="Unassembled WGS sequence"/>
</dbReference>
<proteinExistence type="predicted"/>
<evidence type="ECO:0000313" key="4">
    <source>
        <dbReference type="EMBL" id="CAL1126018.1"/>
    </source>
</evidence>
<keyword evidence="6" id="KW-1185">Reference proteome</keyword>
<dbReference type="EMBL" id="CAMXCT030000025">
    <property type="protein sequence ID" value="CAL4759955.1"/>
    <property type="molecule type" value="Genomic_DNA"/>
</dbReference>
<name>A0A9P1BFP6_9DINO</name>
<dbReference type="AlphaFoldDB" id="A0A9P1BFP6"/>
<evidence type="ECO:0000313" key="6">
    <source>
        <dbReference type="Proteomes" id="UP001152797"/>
    </source>
</evidence>
<dbReference type="OrthoDB" id="428159at2759"/>
<protein>
    <submittedName>
        <fullName evidence="5">Translation initiation factor IF-2</fullName>
    </submittedName>
</protein>
<evidence type="ECO:0000256" key="2">
    <source>
        <dbReference type="SAM" id="MobiDB-lite"/>
    </source>
</evidence>
<organism evidence="3">
    <name type="scientific">Cladocopium goreaui</name>
    <dbReference type="NCBI Taxonomy" id="2562237"/>
    <lineage>
        <taxon>Eukaryota</taxon>
        <taxon>Sar</taxon>
        <taxon>Alveolata</taxon>
        <taxon>Dinophyceae</taxon>
        <taxon>Suessiales</taxon>
        <taxon>Symbiodiniaceae</taxon>
        <taxon>Cladocopium</taxon>
    </lineage>
</organism>
<dbReference type="InterPro" id="IPR026728">
    <property type="entry name" value="BLTP3A/B"/>
</dbReference>
<feature type="region of interest" description="Disordered" evidence="2">
    <location>
        <begin position="658"/>
        <end position="695"/>
    </location>
</feature>
<keyword evidence="1" id="KW-0175">Coiled coil</keyword>
<evidence type="ECO:0000313" key="5">
    <source>
        <dbReference type="EMBL" id="CAL4759955.1"/>
    </source>
</evidence>
<dbReference type="EMBL" id="CAMXCT010000025">
    <property type="protein sequence ID" value="CAI3972643.1"/>
    <property type="molecule type" value="Genomic_DNA"/>
</dbReference>
<keyword evidence="5" id="KW-0648">Protein biosynthesis</keyword>